<evidence type="ECO:0000313" key="7">
    <source>
        <dbReference type="EMBL" id="AYJ40367.1"/>
    </source>
</evidence>
<dbReference type="GO" id="GO:0006313">
    <property type="term" value="P:DNA transposition"/>
    <property type="evidence" value="ECO:0007669"/>
    <property type="project" value="InterPro"/>
</dbReference>
<evidence type="ECO:0000256" key="5">
    <source>
        <dbReference type="ARBA" id="ARBA00023172"/>
    </source>
</evidence>
<dbReference type="InterPro" id="IPR025246">
    <property type="entry name" value="IS30-like_HTH"/>
</dbReference>
<dbReference type="GO" id="GO:0015074">
    <property type="term" value="P:DNA integration"/>
    <property type="evidence" value="ECO:0007669"/>
    <property type="project" value="InterPro"/>
</dbReference>
<evidence type="ECO:0000256" key="3">
    <source>
        <dbReference type="ARBA" id="ARBA00022578"/>
    </source>
</evidence>
<dbReference type="SUPFAM" id="SSF46689">
    <property type="entry name" value="Homeodomain-like"/>
    <property type="match status" value="1"/>
</dbReference>
<geneLocation type="plasmid" evidence="7 8">
    <name>unnamed5</name>
</geneLocation>
<comment type="similarity">
    <text evidence="2">Belongs to the transposase IS30 family.</text>
</comment>
<reference evidence="7 8" key="1">
    <citation type="submission" date="2018-10" db="EMBL/GenBank/DDBJ databases">
        <title>Genome seuquencing of Lactobacillus species.</title>
        <authorList>
            <person name="Baek C."/>
            <person name="Yi H."/>
        </authorList>
    </citation>
    <scope>NUCLEOTIDE SEQUENCE [LARGE SCALE GENOMIC DNA]</scope>
    <source>
        <strain evidence="7 8">DSM 10667</strain>
        <plasmid evidence="7 8">unnamed5</plasmid>
    </source>
</reference>
<dbReference type="GO" id="GO:0005829">
    <property type="term" value="C:cytosol"/>
    <property type="evidence" value="ECO:0007669"/>
    <property type="project" value="TreeGrafter"/>
</dbReference>
<dbReference type="GO" id="GO:0004803">
    <property type="term" value="F:transposase activity"/>
    <property type="evidence" value="ECO:0007669"/>
    <property type="project" value="InterPro"/>
</dbReference>
<dbReference type="Pfam" id="PF13936">
    <property type="entry name" value="HTH_38"/>
    <property type="match status" value="1"/>
</dbReference>
<dbReference type="PANTHER" id="PTHR10948:SF23">
    <property type="entry name" value="TRANSPOSASE INSI FOR INSERTION SEQUENCE ELEMENT IS30A-RELATED"/>
    <property type="match status" value="1"/>
</dbReference>
<dbReference type="PROSITE" id="PS01043">
    <property type="entry name" value="TRANSPOSASE_IS30"/>
    <property type="match status" value="1"/>
</dbReference>
<gene>
    <name evidence="7" type="ORF">LP667_16445</name>
</gene>
<dbReference type="GO" id="GO:0003677">
    <property type="term" value="F:DNA binding"/>
    <property type="evidence" value="ECO:0007669"/>
    <property type="project" value="UniProtKB-KW"/>
</dbReference>
<dbReference type="InterPro" id="IPR012337">
    <property type="entry name" value="RNaseH-like_sf"/>
</dbReference>
<dbReference type="PANTHER" id="PTHR10948">
    <property type="entry name" value="TRANSPOSASE"/>
    <property type="match status" value="1"/>
</dbReference>
<evidence type="ECO:0000256" key="1">
    <source>
        <dbReference type="ARBA" id="ARBA00002190"/>
    </source>
</evidence>
<keyword evidence="3" id="KW-0815">Transposition</keyword>
<dbReference type="AlphaFoldDB" id="A0AAD0TTF6"/>
<organism evidence="7 8">
    <name type="scientific">Lactiplantibacillus paraplantarum</name>
    <dbReference type="NCBI Taxonomy" id="60520"/>
    <lineage>
        <taxon>Bacteria</taxon>
        <taxon>Bacillati</taxon>
        <taxon>Bacillota</taxon>
        <taxon>Bacilli</taxon>
        <taxon>Lactobacillales</taxon>
        <taxon>Lactobacillaceae</taxon>
        <taxon>Lactiplantibacillus</taxon>
    </lineage>
</organism>
<dbReference type="PROSITE" id="PS50994">
    <property type="entry name" value="INTEGRASE"/>
    <property type="match status" value="1"/>
</dbReference>
<dbReference type="InterPro" id="IPR036397">
    <property type="entry name" value="RNaseH_sf"/>
</dbReference>
<dbReference type="InterPro" id="IPR053392">
    <property type="entry name" value="Transposase_IS30-like"/>
</dbReference>
<sequence>MFNDQIKQFEVSGMSYKHLTIKEREILMFLRAKGLSIRAVALRLGRNPSTISRELKRCAGNYSQSKADNDYHQKRQNCHKKRLLDSHPQLRRQIVHYILDLHWSPEQITARFNKEHQWCVSYNTIYRHIYQHNLGEKYSSRGDTGIQRHLRHKHRTRHSKNTRRHREVQTDYISIHERPGFINQRQRIGDWEIDTVIGRTGHSILLTVVDRLSRLTLIKKVVQKDSQEINKGLVELLGAIPKEFVHSITPDHGTEFLHLDEISERLGVTVYWPDPYSPEQRGTNENTNGLIREYFPKRTDIDNYTEQDVEHCQKQLNQRPRKVLNYETPYEVFFDKPLHLVRQFARLKNA</sequence>
<dbReference type="InterPro" id="IPR051917">
    <property type="entry name" value="Transposase-Integrase"/>
</dbReference>
<protein>
    <submittedName>
        <fullName evidence="7">IS30 family transposase</fullName>
    </submittedName>
</protein>
<keyword evidence="5" id="KW-0233">DNA recombination</keyword>
<evidence type="ECO:0000256" key="2">
    <source>
        <dbReference type="ARBA" id="ARBA00006363"/>
    </source>
</evidence>
<evidence type="ECO:0000313" key="8">
    <source>
        <dbReference type="Proteomes" id="UP000277896"/>
    </source>
</evidence>
<dbReference type="SUPFAM" id="SSF53098">
    <property type="entry name" value="Ribonuclease H-like"/>
    <property type="match status" value="1"/>
</dbReference>
<dbReference type="Gene3D" id="1.10.10.60">
    <property type="entry name" value="Homeodomain-like"/>
    <property type="match status" value="1"/>
</dbReference>
<feature type="domain" description="Integrase catalytic" evidence="6">
    <location>
        <begin position="175"/>
        <end position="337"/>
    </location>
</feature>
<dbReference type="InterPro" id="IPR009057">
    <property type="entry name" value="Homeodomain-like_sf"/>
</dbReference>
<name>A0AAD0TTF6_9LACO</name>
<dbReference type="Proteomes" id="UP000277896">
    <property type="component" value="Plasmid unnamed5"/>
</dbReference>
<keyword evidence="7" id="KW-0614">Plasmid</keyword>
<dbReference type="Gene3D" id="3.30.420.10">
    <property type="entry name" value="Ribonuclease H-like superfamily/Ribonuclease H"/>
    <property type="match status" value="1"/>
</dbReference>
<dbReference type="InterPro" id="IPR001598">
    <property type="entry name" value="Transposase_IS30_CS"/>
</dbReference>
<keyword evidence="4" id="KW-0238">DNA-binding</keyword>
<proteinExistence type="inferred from homology"/>
<accession>A0AAD0TTF6</accession>
<evidence type="ECO:0000256" key="4">
    <source>
        <dbReference type="ARBA" id="ARBA00023125"/>
    </source>
</evidence>
<dbReference type="InterPro" id="IPR001584">
    <property type="entry name" value="Integrase_cat-core"/>
</dbReference>
<dbReference type="NCBIfam" id="NF033563">
    <property type="entry name" value="transpos_IS30"/>
    <property type="match status" value="1"/>
</dbReference>
<dbReference type="EMBL" id="CP032749">
    <property type="protein sequence ID" value="AYJ40367.1"/>
    <property type="molecule type" value="Genomic_DNA"/>
</dbReference>
<evidence type="ECO:0000259" key="6">
    <source>
        <dbReference type="PROSITE" id="PS50994"/>
    </source>
</evidence>
<comment type="function">
    <text evidence="1">Required for the transposition of the insertion element.</text>
</comment>